<evidence type="ECO:0000313" key="4">
    <source>
        <dbReference type="Proteomes" id="UP000054598"/>
    </source>
</evidence>
<evidence type="ECO:0000256" key="1">
    <source>
        <dbReference type="ARBA" id="ARBA00010116"/>
    </source>
</evidence>
<dbReference type="AlphaFoldDB" id="A0A101IPX4"/>
<proteinExistence type="inferred from homology"/>
<dbReference type="InterPro" id="IPR003344">
    <property type="entry name" value="Big_1_dom"/>
</dbReference>
<reference evidence="4" key="1">
    <citation type="journal article" date="2015" name="MBio">
        <title>Genome-Resolved Metagenomic Analysis Reveals Roles for Candidate Phyla and Other Microbial Community Members in Biogeochemical Transformations in Oil Reservoirs.</title>
        <authorList>
            <person name="Hu P."/>
            <person name="Tom L."/>
            <person name="Singh A."/>
            <person name="Thomas B.C."/>
            <person name="Baker B.J."/>
            <person name="Piceno Y.M."/>
            <person name="Andersen G.L."/>
            <person name="Banfield J.F."/>
        </authorList>
    </citation>
    <scope>NUCLEOTIDE SEQUENCE [LARGE SCALE GENOMIC DNA]</scope>
</reference>
<dbReference type="SUPFAM" id="SSF49373">
    <property type="entry name" value="Invasin/intimin cell-adhesion fragments"/>
    <property type="match status" value="1"/>
</dbReference>
<dbReference type="InterPro" id="IPR013783">
    <property type="entry name" value="Ig-like_fold"/>
</dbReference>
<comment type="similarity">
    <text evidence="1">Belongs to the intimin/invasin family.</text>
</comment>
<comment type="caution">
    <text evidence="3">The sequence shown here is derived from an EMBL/GenBank/DDBJ whole genome shotgun (WGS) entry which is preliminary data.</text>
</comment>
<evidence type="ECO:0000313" key="3">
    <source>
        <dbReference type="EMBL" id="KUK99139.1"/>
    </source>
</evidence>
<name>A0A101IPX4_9EURY</name>
<dbReference type="PATRIC" id="fig|2198.3.peg.1990"/>
<dbReference type="InterPro" id="IPR008964">
    <property type="entry name" value="Invasin/intimin_cell_adhesion"/>
</dbReference>
<dbReference type="PROSITE" id="PS51127">
    <property type="entry name" value="BIG1"/>
    <property type="match status" value="1"/>
</dbReference>
<dbReference type="Gene3D" id="2.60.40.10">
    <property type="entry name" value="Immunoglobulins"/>
    <property type="match status" value="3"/>
</dbReference>
<dbReference type="Proteomes" id="UP000054598">
    <property type="component" value="Unassembled WGS sequence"/>
</dbReference>
<dbReference type="SMART" id="SM00634">
    <property type="entry name" value="BID_1"/>
    <property type="match status" value="1"/>
</dbReference>
<dbReference type="Pfam" id="PF02369">
    <property type="entry name" value="Big_1"/>
    <property type="match status" value="1"/>
</dbReference>
<sequence>MNFQKVILLTILLGLIVPAVGAAGPGRITLSSDTGWLVANGTDSAGITVQVLDRSGAPLDNCTVAFSVDPVYGRLSPATVTTGASGTAAATFITNKTSGVAVITARAGAVEETLSLSIDHDLPYRVAYIHYDSEVTAGDSTTITVGLTDRHGNPVDDRRVAETVRFSVGSVDDDAVFIDGGGAAVPELEETVNATGFVQVPLRTGRSIGENIVRMTVLPGGVDRYISIHGLPTGLPAAITASVSPDADPVPYQPADGGSTFSLTYRLFDAWGNPAAGRDLRIVTSLAGESAVLTTNGTGVA</sequence>
<organism evidence="3 4">
    <name type="scientific">Methanoculleus marisnigri</name>
    <dbReference type="NCBI Taxonomy" id="2198"/>
    <lineage>
        <taxon>Archaea</taxon>
        <taxon>Methanobacteriati</taxon>
        <taxon>Methanobacteriota</taxon>
        <taxon>Stenosarchaea group</taxon>
        <taxon>Methanomicrobia</taxon>
        <taxon>Methanomicrobiales</taxon>
        <taxon>Methanomicrobiaceae</taxon>
        <taxon>Methanoculleus</taxon>
    </lineage>
</organism>
<accession>A0A101IPX4</accession>
<gene>
    <name evidence="3" type="ORF">XE10_1881</name>
</gene>
<feature type="domain" description="Big-1" evidence="2">
    <location>
        <begin position="27"/>
        <end position="118"/>
    </location>
</feature>
<evidence type="ECO:0000259" key="2">
    <source>
        <dbReference type="PROSITE" id="PS51127"/>
    </source>
</evidence>
<protein>
    <submittedName>
        <fullName evidence="3">von Willebrand factor, type A</fullName>
    </submittedName>
</protein>
<dbReference type="EMBL" id="LGHE01000276">
    <property type="protein sequence ID" value="KUK99139.1"/>
    <property type="molecule type" value="Genomic_DNA"/>
</dbReference>